<dbReference type="EMBL" id="ML995840">
    <property type="protein sequence ID" value="KAF2768829.1"/>
    <property type="molecule type" value="Genomic_DNA"/>
</dbReference>
<dbReference type="OrthoDB" id="310217at2759"/>
<dbReference type="Proteomes" id="UP000799436">
    <property type="component" value="Unassembled WGS sequence"/>
</dbReference>
<evidence type="ECO:0000256" key="6">
    <source>
        <dbReference type="SAM" id="Coils"/>
    </source>
</evidence>
<dbReference type="Gene3D" id="1.10.510.10">
    <property type="entry name" value="Transferase(Phosphotransferase) domain 1"/>
    <property type="match status" value="1"/>
</dbReference>
<dbReference type="GO" id="GO:0004674">
    <property type="term" value="F:protein serine/threonine kinase activity"/>
    <property type="evidence" value="ECO:0007669"/>
    <property type="project" value="UniProtKB-EC"/>
</dbReference>
<evidence type="ECO:0000256" key="3">
    <source>
        <dbReference type="ARBA" id="ARBA00022741"/>
    </source>
</evidence>
<evidence type="ECO:0000259" key="7">
    <source>
        <dbReference type="PROSITE" id="PS50011"/>
    </source>
</evidence>
<dbReference type="SUPFAM" id="SSF56112">
    <property type="entry name" value="Protein kinase-like (PK-like)"/>
    <property type="match status" value="1"/>
</dbReference>
<accession>A0A6G1L8D7</accession>
<dbReference type="InterPro" id="IPR050660">
    <property type="entry name" value="NEK_Ser/Thr_kinase"/>
</dbReference>
<dbReference type="Pfam" id="PF00069">
    <property type="entry name" value="Pkinase"/>
    <property type="match status" value="1"/>
</dbReference>
<dbReference type="GO" id="GO:0005524">
    <property type="term" value="F:ATP binding"/>
    <property type="evidence" value="ECO:0007669"/>
    <property type="project" value="UniProtKB-KW"/>
</dbReference>
<evidence type="ECO:0000313" key="8">
    <source>
        <dbReference type="EMBL" id="KAF2768829.1"/>
    </source>
</evidence>
<dbReference type="InterPro" id="IPR011009">
    <property type="entry name" value="Kinase-like_dom_sf"/>
</dbReference>
<evidence type="ECO:0000256" key="5">
    <source>
        <dbReference type="ARBA" id="ARBA00022840"/>
    </source>
</evidence>
<protein>
    <recommendedName>
        <fullName evidence="1">non-specific serine/threonine protein kinase</fullName>
        <ecNumber evidence="1">2.7.11.1</ecNumber>
    </recommendedName>
</protein>
<organism evidence="8 9">
    <name type="scientific">Teratosphaeria nubilosa</name>
    <dbReference type="NCBI Taxonomy" id="161662"/>
    <lineage>
        <taxon>Eukaryota</taxon>
        <taxon>Fungi</taxon>
        <taxon>Dikarya</taxon>
        <taxon>Ascomycota</taxon>
        <taxon>Pezizomycotina</taxon>
        <taxon>Dothideomycetes</taxon>
        <taxon>Dothideomycetidae</taxon>
        <taxon>Mycosphaerellales</taxon>
        <taxon>Teratosphaeriaceae</taxon>
        <taxon>Teratosphaeria</taxon>
    </lineage>
</organism>
<keyword evidence="4 8" id="KW-0418">Kinase</keyword>
<reference evidence="8" key="1">
    <citation type="journal article" date="2020" name="Stud. Mycol.">
        <title>101 Dothideomycetes genomes: a test case for predicting lifestyles and emergence of pathogens.</title>
        <authorList>
            <person name="Haridas S."/>
            <person name="Albert R."/>
            <person name="Binder M."/>
            <person name="Bloem J."/>
            <person name="Labutti K."/>
            <person name="Salamov A."/>
            <person name="Andreopoulos B."/>
            <person name="Baker S."/>
            <person name="Barry K."/>
            <person name="Bills G."/>
            <person name="Bluhm B."/>
            <person name="Cannon C."/>
            <person name="Castanera R."/>
            <person name="Culley D."/>
            <person name="Daum C."/>
            <person name="Ezra D."/>
            <person name="Gonzalez J."/>
            <person name="Henrissat B."/>
            <person name="Kuo A."/>
            <person name="Liang C."/>
            <person name="Lipzen A."/>
            <person name="Lutzoni F."/>
            <person name="Magnuson J."/>
            <person name="Mondo S."/>
            <person name="Nolan M."/>
            <person name="Ohm R."/>
            <person name="Pangilinan J."/>
            <person name="Park H.-J."/>
            <person name="Ramirez L."/>
            <person name="Alfaro M."/>
            <person name="Sun H."/>
            <person name="Tritt A."/>
            <person name="Yoshinaga Y."/>
            <person name="Zwiers L.-H."/>
            <person name="Turgeon B."/>
            <person name="Goodwin S."/>
            <person name="Spatafora J."/>
            <person name="Crous P."/>
            <person name="Grigoriev I."/>
        </authorList>
    </citation>
    <scope>NUCLEOTIDE SEQUENCE</scope>
    <source>
        <strain evidence="8">CBS 116005</strain>
    </source>
</reference>
<name>A0A6G1L8D7_9PEZI</name>
<evidence type="ECO:0000256" key="4">
    <source>
        <dbReference type="ARBA" id="ARBA00022777"/>
    </source>
</evidence>
<dbReference type="PANTHER" id="PTHR43671:SF13">
    <property type="entry name" value="SERINE_THREONINE-PROTEIN KINASE NEK2"/>
    <property type="match status" value="1"/>
</dbReference>
<gene>
    <name evidence="8" type="ORF">EJ03DRAFT_375007</name>
</gene>
<keyword evidence="2" id="KW-0808">Transferase</keyword>
<dbReference type="InterPro" id="IPR000719">
    <property type="entry name" value="Prot_kinase_dom"/>
</dbReference>
<feature type="domain" description="Protein kinase" evidence="7">
    <location>
        <begin position="251"/>
        <end position="598"/>
    </location>
</feature>
<dbReference type="PANTHER" id="PTHR43671">
    <property type="entry name" value="SERINE/THREONINE-PROTEIN KINASE NEK"/>
    <property type="match status" value="1"/>
</dbReference>
<keyword evidence="9" id="KW-1185">Reference proteome</keyword>
<dbReference type="EC" id="2.7.11.1" evidence="1"/>
<dbReference type="PROSITE" id="PS50011">
    <property type="entry name" value="PROTEIN_KINASE_DOM"/>
    <property type="match status" value="1"/>
</dbReference>
<sequence length="630" mass="69977">MSFKQMPSLLHYRRVWNEIRLAKPAAQPTRLLIESSEMASCLPVAWQKYFDDTLPAAPPAPAIGPTPAAIAAWANMHPHLQQGFVSCHAQVQEANSEVADARTAIASAQAHIDALQNANPRRWDQYTAAARRRSSCALALLDSLDHLIDVITEFRDFPATLNGAAWDVVIAQRINKELNWVLELQRNEAPIHRNDASLWTERACNPPVPDDPATHVRKIPRHYLPSFARRRQFRRASLPAAVTDPSTAHRWLGTWMIGNGGMSNTGLFVGLSIEDKVVDRAFVKQCDLSSFWTDAIYWEGNVKVPTARTTMEVACQLEMQRIPNRKSNGPMVPELRHWTIDNAAKESVMYMSYCGRGSLAELIEAYDHRDGRIPEPFLWCCFLTLAEACLAMETGHQNATVAPPAPPITNWHQIIHRDIKLSNIFLDTENKNWFPSYPAPKLGDFGLAIRTTSKDALNPGAYNAGAGTLGYYAPEVRLYVDLNLGLQPTAQFKILSPANIWAVGRIMACLVSYETDPPQLDYMGDGTDPTTVPNVATMNKSKSSATLVNLEQTCLEYDPANRPTPGQLIADIDKSIHTGRVPDGGLASGMQHPNHPLMWDDSWWAAQALEMPSDAYRFGLALGDLPEQGY</sequence>
<dbReference type="InterPro" id="IPR008271">
    <property type="entry name" value="Ser/Thr_kinase_AS"/>
</dbReference>
<evidence type="ECO:0000313" key="9">
    <source>
        <dbReference type="Proteomes" id="UP000799436"/>
    </source>
</evidence>
<keyword evidence="3" id="KW-0547">Nucleotide-binding</keyword>
<evidence type="ECO:0000256" key="1">
    <source>
        <dbReference type="ARBA" id="ARBA00012513"/>
    </source>
</evidence>
<dbReference type="PROSITE" id="PS00108">
    <property type="entry name" value="PROTEIN_KINASE_ST"/>
    <property type="match status" value="1"/>
</dbReference>
<proteinExistence type="predicted"/>
<feature type="coiled-coil region" evidence="6">
    <location>
        <begin position="91"/>
        <end position="118"/>
    </location>
</feature>
<dbReference type="AlphaFoldDB" id="A0A6G1L8D7"/>
<keyword evidence="6" id="KW-0175">Coiled coil</keyword>
<keyword evidence="5" id="KW-0067">ATP-binding</keyword>
<dbReference type="SMART" id="SM00220">
    <property type="entry name" value="S_TKc"/>
    <property type="match status" value="1"/>
</dbReference>
<evidence type="ECO:0000256" key="2">
    <source>
        <dbReference type="ARBA" id="ARBA00022679"/>
    </source>
</evidence>